<organism evidence="2 3">
    <name type="scientific">candidate division TA06 bacterium</name>
    <dbReference type="NCBI Taxonomy" id="2250710"/>
    <lineage>
        <taxon>Bacteria</taxon>
        <taxon>Bacteria division TA06</taxon>
    </lineage>
</organism>
<keyword evidence="1" id="KW-0732">Signal</keyword>
<feature type="non-terminal residue" evidence="2">
    <location>
        <position position="368"/>
    </location>
</feature>
<sequence length="368" mass="39956">MKKLYLLLAFFLMTGFVFAGTNGTVILPSNKTVSSLKGVTLQQLMSVSSRAGDDTIYYDDGNEAHHYYGAPYWGVRFTPVQPCSVKTALININTANNASCAVSIHPDNGGIPGTVEETVNFTAQEGWNAIDFSSSHFYSGDFWLTFNVPTTSSGPFVTSDDGGTGRSYYSSDGSSWTSFGGADWFIRAVGDYVHYDHDAKTISISPTGYVQPLVTITPTAVVKNNGLQDDSFSVICNIGTSYSDTVNLGVVTSMTVDTVTFETVTPDSGYVGEITVFTTLQGDSNTSNDTITGSFYAYWFPRQAVMLQNFTYTTCPYCPYQASAIHQLKGEEGNLFVPAEHHTWSTSDPFRIVQNDTIAGWYSVSGAP</sequence>
<evidence type="ECO:0000256" key="1">
    <source>
        <dbReference type="SAM" id="SignalP"/>
    </source>
</evidence>
<feature type="signal peptide" evidence="1">
    <location>
        <begin position="1"/>
        <end position="19"/>
    </location>
</feature>
<feature type="chain" id="PRO_5024796363" evidence="1">
    <location>
        <begin position="20"/>
        <end position="368"/>
    </location>
</feature>
<evidence type="ECO:0000313" key="2">
    <source>
        <dbReference type="EMBL" id="RKX64472.1"/>
    </source>
</evidence>
<protein>
    <submittedName>
        <fullName evidence="2">Uncharacterized protein</fullName>
    </submittedName>
</protein>
<gene>
    <name evidence="2" type="ORF">DRP44_08240</name>
</gene>
<dbReference type="Proteomes" id="UP000282321">
    <property type="component" value="Unassembled WGS sequence"/>
</dbReference>
<comment type="caution">
    <text evidence="2">The sequence shown here is derived from an EMBL/GenBank/DDBJ whole genome shotgun (WGS) entry which is preliminary data.</text>
</comment>
<evidence type="ECO:0000313" key="3">
    <source>
        <dbReference type="Proteomes" id="UP000282321"/>
    </source>
</evidence>
<accession>A0A660S4W4</accession>
<dbReference type="AlphaFoldDB" id="A0A660S4W4"/>
<name>A0A660S4W4_UNCT6</name>
<dbReference type="EMBL" id="QNBC01000158">
    <property type="protein sequence ID" value="RKX64472.1"/>
    <property type="molecule type" value="Genomic_DNA"/>
</dbReference>
<proteinExistence type="predicted"/>
<reference evidence="2 3" key="1">
    <citation type="submission" date="2018-06" db="EMBL/GenBank/DDBJ databases">
        <title>Extensive metabolic versatility and redundancy in microbially diverse, dynamic hydrothermal sediments.</title>
        <authorList>
            <person name="Dombrowski N."/>
            <person name="Teske A."/>
            <person name="Baker B.J."/>
        </authorList>
    </citation>
    <scope>NUCLEOTIDE SEQUENCE [LARGE SCALE GENOMIC DNA]</scope>
    <source>
        <strain evidence="2">B35_G9</strain>
    </source>
</reference>